<organism evidence="2">
    <name type="scientific">Neisseria gonorrhoeae</name>
    <dbReference type="NCBI Taxonomy" id="485"/>
    <lineage>
        <taxon>Bacteria</taxon>
        <taxon>Pseudomonadati</taxon>
        <taxon>Pseudomonadota</taxon>
        <taxon>Betaproteobacteria</taxon>
        <taxon>Neisseriales</taxon>
        <taxon>Neisseriaceae</taxon>
        <taxon>Neisseria</taxon>
    </lineage>
</organism>
<dbReference type="AlphaFoldDB" id="A0A379B126"/>
<dbReference type="EMBL" id="UGRI01000002">
    <property type="protein sequence ID" value="SUB32267.1"/>
    <property type="molecule type" value="Genomic_DNA"/>
</dbReference>
<dbReference type="SUPFAM" id="SSF53706">
    <property type="entry name" value="Formate dehydrogenase/DMSO reductase, domains 1-3"/>
    <property type="match status" value="1"/>
</dbReference>
<accession>A0A379B126</accession>
<name>A0A379B126_NEIGO</name>
<evidence type="ECO:0000313" key="2">
    <source>
        <dbReference type="EMBL" id="SUB32267.1"/>
    </source>
</evidence>
<dbReference type="EC" id="1.6.5.3" evidence="2"/>
<sequence length="122" mass="14125">MLAVRPRPFAYEGLYHESRLKNPKIKQGGEWMDVDWKTALEYVRSAIECIAKDGNQNQVGVWANPMNTVEELYLAKNLPTAWVLKTLQPVCANKTNVFQTALKVRNGWDKVLNLWLTTMPYW</sequence>
<protein>
    <submittedName>
        <fullName evidence="2">NADH dehydrogenase subunit G</fullName>
        <ecNumber evidence="2">1.6.5.3</ecNumber>
    </submittedName>
</protein>
<keyword evidence="2" id="KW-0560">Oxidoreductase</keyword>
<feature type="domain" description="Molybdopterin oxidoreductase" evidence="1">
    <location>
        <begin position="19"/>
        <end position="82"/>
    </location>
</feature>
<dbReference type="GO" id="GO:0016491">
    <property type="term" value="F:oxidoreductase activity"/>
    <property type="evidence" value="ECO:0007669"/>
    <property type="project" value="UniProtKB-KW"/>
</dbReference>
<gene>
    <name evidence="2" type="ORF">NCTC11421_03702</name>
</gene>
<proteinExistence type="predicted"/>
<dbReference type="Gene3D" id="3.40.50.740">
    <property type="match status" value="1"/>
</dbReference>
<dbReference type="InterPro" id="IPR006656">
    <property type="entry name" value="Mopterin_OxRdtase"/>
</dbReference>
<evidence type="ECO:0000259" key="1">
    <source>
        <dbReference type="Pfam" id="PF00384"/>
    </source>
</evidence>
<dbReference type="Pfam" id="PF00384">
    <property type="entry name" value="Molybdopterin"/>
    <property type="match status" value="1"/>
</dbReference>
<reference evidence="2" key="1">
    <citation type="submission" date="2018-06" db="EMBL/GenBank/DDBJ databases">
        <authorList>
            <consortium name="Pathogen Informatics"/>
            <person name="Doyle S."/>
        </authorList>
    </citation>
    <scope>NUCLEOTIDE SEQUENCE [LARGE SCALE GENOMIC DNA]</scope>
    <source>
        <strain evidence="2">NCTC11421</strain>
    </source>
</reference>